<evidence type="ECO:0000313" key="3">
    <source>
        <dbReference type="Proteomes" id="UP000217141"/>
    </source>
</evidence>
<dbReference type="EMBL" id="CP022751">
    <property type="protein sequence ID" value="ASY47179.1"/>
    <property type="molecule type" value="Genomic_DNA"/>
</dbReference>
<keyword evidence="2" id="KW-0614">Plasmid</keyword>
<dbReference type="InterPro" id="IPR013216">
    <property type="entry name" value="Methyltransf_11"/>
</dbReference>
<dbReference type="Pfam" id="PF08241">
    <property type="entry name" value="Methyltransf_11"/>
    <property type="match status" value="1"/>
</dbReference>
<proteinExistence type="predicted"/>
<dbReference type="InterPro" id="IPR029063">
    <property type="entry name" value="SAM-dependent_MTases_sf"/>
</dbReference>
<dbReference type="AlphaFoldDB" id="A0A249N1G1"/>
<dbReference type="KEGG" id="shyd:CJD35_22220"/>
<geneLocation type="plasmid" evidence="2 3">
    <name>p5</name>
</geneLocation>
<evidence type="ECO:0000259" key="1">
    <source>
        <dbReference type="Pfam" id="PF08241"/>
    </source>
</evidence>
<organism evidence="2 3">
    <name type="scientific">Sphingobium xenophagum</name>
    <dbReference type="NCBI Taxonomy" id="121428"/>
    <lineage>
        <taxon>Bacteria</taxon>
        <taxon>Pseudomonadati</taxon>
        <taxon>Pseudomonadota</taxon>
        <taxon>Alphaproteobacteria</taxon>
        <taxon>Sphingomonadales</taxon>
        <taxon>Sphingomonadaceae</taxon>
        <taxon>Sphingobium</taxon>
    </lineage>
</organism>
<gene>
    <name evidence="2" type="ORF">CJD35_22220</name>
</gene>
<evidence type="ECO:0000313" key="2">
    <source>
        <dbReference type="EMBL" id="ASY47179.1"/>
    </source>
</evidence>
<dbReference type="Gene3D" id="3.40.50.150">
    <property type="entry name" value="Vaccinia Virus protein VP39"/>
    <property type="match status" value="1"/>
</dbReference>
<reference evidence="2 3" key="1">
    <citation type="submission" date="2017-08" db="EMBL/GenBank/DDBJ databases">
        <title>Whole Genome Sequence of Sphingobium hydrophobicum C1: Insights into Adaption to the Electronic-waste Contaminated Sediment.</title>
        <authorList>
            <person name="Song D."/>
            <person name="Chen X."/>
            <person name="Xu M."/>
        </authorList>
    </citation>
    <scope>NUCLEOTIDE SEQUENCE [LARGE SCALE GENOMIC DNA]</scope>
    <source>
        <strain evidence="2 3">C1</strain>
        <plasmid evidence="2 3">p5</plasmid>
    </source>
</reference>
<dbReference type="GO" id="GO:0008757">
    <property type="term" value="F:S-adenosylmethionine-dependent methyltransferase activity"/>
    <property type="evidence" value="ECO:0007669"/>
    <property type="project" value="InterPro"/>
</dbReference>
<dbReference type="Proteomes" id="UP000217141">
    <property type="component" value="Plasmid p5"/>
</dbReference>
<sequence length="257" mass="28915">MENMPDIYDMFPIYGEDDLFKDVNRHILPEDSMLEGIPGDYIMRTRYFSVGASAISVIRQVLQAQDRHISDVKRVLDYACGFGRVHRWLRVAFPRAVVRGVDADAPSVAGAKQLGFDAETLDLALNDDLGKFDLIWIGSLFTHLSYEESARTLKFLRRQLSPSGALIITTHGTDVVERINAGAPYGLETDGLKSLFETFKRTGWGYADYPDHDGYGISLSSPDVTMKLLSDCDMIPFFFRAKGWDKHQDVYACTPLD</sequence>
<name>A0A249N1G1_SPHXE</name>
<dbReference type="RefSeq" id="WP_095687607.1">
    <property type="nucleotide sequence ID" value="NZ_CP022751.1"/>
</dbReference>
<feature type="domain" description="Methyltransferase type 11" evidence="1">
    <location>
        <begin position="76"/>
        <end position="168"/>
    </location>
</feature>
<dbReference type="SUPFAM" id="SSF53335">
    <property type="entry name" value="S-adenosyl-L-methionine-dependent methyltransferases"/>
    <property type="match status" value="1"/>
</dbReference>
<accession>A0A249N1G1</accession>
<protein>
    <recommendedName>
        <fullName evidence="1">Methyltransferase type 11 domain-containing protein</fullName>
    </recommendedName>
</protein>